<organism evidence="3 4">
    <name type="scientific">Aminithiophilus ramosus</name>
    <dbReference type="NCBI Taxonomy" id="3029084"/>
    <lineage>
        <taxon>Bacteria</taxon>
        <taxon>Thermotogati</taxon>
        <taxon>Synergistota</taxon>
        <taxon>Synergistia</taxon>
        <taxon>Synergistales</taxon>
        <taxon>Aminithiophilaceae</taxon>
        <taxon>Aminithiophilus</taxon>
    </lineage>
</organism>
<dbReference type="PROSITE" id="PS00092">
    <property type="entry name" value="N6_MTASE"/>
    <property type="match status" value="1"/>
</dbReference>
<sequence length="163" mass="18463">MKEVRPTSGKVLQALFNILGPLEGQSFLDLFAGTGRVTLEAWRRGARPVCAVELVRGRCEALLPLAGERELGVWFLDVRQALRRLKSKERVFDVVFADPPYQSRWVATLLELLADHVALMHGRSRLVIERSLREPLPVLPARLSLVEERHYGETVLSFLRPVV</sequence>
<dbReference type="KEGG" id="aram:KAR29_03160"/>
<evidence type="ECO:0000256" key="2">
    <source>
        <dbReference type="ARBA" id="ARBA00022679"/>
    </source>
</evidence>
<dbReference type="InterPro" id="IPR002052">
    <property type="entry name" value="DNA_methylase_N6_adenine_CS"/>
</dbReference>
<keyword evidence="4" id="KW-1185">Reference proteome</keyword>
<keyword evidence="1 3" id="KW-0489">Methyltransferase</keyword>
<name>A0A9Q7AQD2_9BACT</name>
<evidence type="ECO:0000256" key="1">
    <source>
        <dbReference type="ARBA" id="ARBA00022603"/>
    </source>
</evidence>
<evidence type="ECO:0000313" key="3">
    <source>
        <dbReference type="EMBL" id="QTX32927.1"/>
    </source>
</evidence>
<dbReference type="Proteomes" id="UP000671879">
    <property type="component" value="Chromosome"/>
</dbReference>
<dbReference type="InterPro" id="IPR004398">
    <property type="entry name" value="RNA_MeTrfase_RsmD"/>
</dbReference>
<keyword evidence="2" id="KW-0808">Transferase</keyword>
<dbReference type="SUPFAM" id="SSF53335">
    <property type="entry name" value="S-adenosyl-L-methionine-dependent methyltransferases"/>
    <property type="match status" value="1"/>
</dbReference>
<dbReference type="Gene3D" id="3.40.50.150">
    <property type="entry name" value="Vaccinia Virus protein VP39"/>
    <property type="match status" value="1"/>
</dbReference>
<dbReference type="InterPro" id="IPR029063">
    <property type="entry name" value="SAM-dependent_MTases_sf"/>
</dbReference>
<dbReference type="Pfam" id="PF03602">
    <property type="entry name" value="Cons_hypoth95"/>
    <property type="match status" value="1"/>
</dbReference>
<dbReference type="GO" id="GO:0003676">
    <property type="term" value="F:nucleic acid binding"/>
    <property type="evidence" value="ECO:0007669"/>
    <property type="project" value="InterPro"/>
</dbReference>
<dbReference type="PIRSF" id="PIRSF004553">
    <property type="entry name" value="CHP00095"/>
    <property type="match status" value="1"/>
</dbReference>
<reference evidence="4" key="1">
    <citation type="submission" date="2021-04" db="EMBL/GenBank/DDBJ databases">
        <title>A novel Synergistetes isolate from a pyrite-forming mixed culture.</title>
        <authorList>
            <person name="Bunk B."/>
            <person name="Sproer C."/>
            <person name="Spring S."/>
            <person name="Pester M."/>
        </authorList>
    </citation>
    <scope>NUCLEOTIDE SEQUENCE [LARGE SCALE GENOMIC DNA]</scope>
    <source>
        <strain evidence="4">J.5.4.2-T.3.5.2</strain>
    </source>
</reference>
<dbReference type="PANTHER" id="PTHR43542">
    <property type="entry name" value="METHYLTRANSFERASE"/>
    <property type="match status" value="1"/>
</dbReference>
<dbReference type="AlphaFoldDB" id="A0A9Q7AQD2"/>
<dbReference type="GO" id="GO:0008168">
    <property type="term" value="F:methyltransferase activity"/>
    <property type="evidence" value="ECO:0007669"/>
    <property type="project" value="UniProtKB-KW"/>
</dbReference>
<dbReference type="EMBL" id="CP072943">
    <property type="protein sequence ID" value="QTX32927.1"/>
    <property type="molecule type" value="Genomic_DNA"/>
</dbReference>
<dbReference type="PANTHER" id="PTHR43542:SF1">
    <property type="entry name" value="METHYLTRANSFERASE"/>
    <property type="match status" value="1"/>
</dbReference>
<proteinExistence type="predicted"/>
<dbReference type="GO" id="GO:0031167">
    <property type="term" value="P:rRNA methylation"/>
    <property type="evidence" value="ECO:0007669"/>
    <property type="project" value="InterPro"/>
</dbReference>
<dbReference type="RefSeq" id="WP_274374192.1">
    <property type="nucleotide sequence ID" value="NZ_CP072943.1"/>
</dbReference>
<gene>
    <name evidence="3" type="ORF">KAR29_03160</name>
</gene>
<dbReference type="CDD" id="cd02440">
    <property type="entry name" value="AdoMet_MTases"/>
    <property type="match status" value="1"/>
</dbReference>
<accession>A0A9Q7AQD2</accession>
<evidence type="ECO:0000313" key="4">
    <source>
        <dbReference type="Proteomes" id="UP000671879"/>
    </source>
</evidence>
<protein>
    <submittedName>
        <fullName evidence="3">RsmD family RNA methyltransferase</fullName>
    </submittedName>
</protein>